<gene>
    <name evidence="1" type="ORF">U9M48_004593</name>
</gene>
<evidence type="ECO:0000313" key="1">
    <source>
        <dbReference type="EMBL" id="WVZ53688.1"/>
    </source>
</evidence>
<dbReference type="EMBL" id="CP144745">
    <property type="protein sequence ID" value="WVZ53688.1"/>
    <property type="molecule type" value="Genomic_DNA"/>
</dbReference>
<dbReference type="AlphaFoldDB" id="A0AAQ3SLE2"/>
<sequence>TVDLKLTLGKIVRLRNVQHAPSINKNLISGSLLLCDVVSRFGQFIGKGCDSGGLFRLSLMDVCKSVMNDASVSVDND</sequence>
<reference evidence="1 2" key="1">
    <citation type="submission" date="2024-02" db="EMBL/GenBank/DDBJ databases">
        <title>High-quality chromosome-scale genome assembly of Pensacola bahiagrass (Paspalum notatum Flugge var. saurae).</title>
        <authorList>
            <person name="Vega J.M."/>
            <person name="Podio M."/>
            <person name="Orjuela J."/>
            <person name="Siena L.A."/>
            <person name="Pessino S.C."/>
            <person name="Combes M.C."/>
            <person name="Mariac C."/>
            <person name="Albertini E."/>
            <person name="Pupilli F."/>
            <person name="Ortiz J.P.A."/>
            <person name="Leblanc O."/>
        </authorList>
    </citation>
    <scope>NUCLEOTIDE SEQUENCE [LARGE SCALE GENOMIC DNA]</scope>
    <source>
        <strain evidence="1">R1</strain>
        <tissue evidence="1">Leaf</tissue>
    </source>
</reference>
<feature type="non-terminal residue" evidence="1">
    <location>
        <position position="1"/>
    </location>
</feature>
<evidence type="ECO:0000313" key="2">
    <source>
        <dbReference type="Proteomes" id="UP001341281"/>
    </source>
</evidence>
<feature type="non-terminal residue" evidence="1">
    <location>
        <position position="77"/>
    </location>
</feature>
<organism evidence="1 2">
    <name type="scientific">Paspalum notatum var. saurae</name>
    <dbReference type="NCBI Taxonomy" id="547442"/>
    <lineage>
        <taxon>Eukaryota</taxon>
        <taxon>Viridiplantae</taxon>
        <taxon>Streptophyta</taxon>
        <taxon>Embryophyta</taxon>
        <taxon>Tracheophyta</taxon>
        <taxon>Spermatophyta</taxon>
        <taxon>Magnoliopsida</taxon>
        <taxon>Liliopsida</taxon>
        <taxon>Poales</taxon>
        <taxon>Poaceae</taxon>
        <taxon>PACMAD clade</taxon>
        <taxon>Panicoideae</taxon>
        <taxon>Andropogonodae</taxon>
        <taxon>Paspaleae</taxon>
        <taxon>Paspalinae</taxon>
        <taxon>Paspalum</taxon>
    </lineage>
</organism>
<name>A0AAQ3SLE2_PASNO</name>
<accession>A0AAQ3SLE2</accession>
<protein>
    <submittedName>
        <fullName evidence="1">Uncharacterized protein</fullName>
    </submittedName>
</protein>
<keyword evidence="2" id="KW-1185">Reference proteome</keyword>
<proteinExistence type="predicted"/>
<dbReference type="Proteomes" id="UP001341281">
    <property type="component" value="Chromosome 01"/>
</dbReference>